<dbReference type="eggNOG" id="ENOG502RRIM">
    <property type="taxonomic scope" value="Eukaryota"/>
</dbReference>
<dbReference type="HOGENOM" id="CLU_011673_1_0_1"/>
<sequence length="548" mass="61504">MRARLVMRRQQAVLPSSNPRLICTRSFANQTKFTSTTSRPSLPFLLVPKASPSIARSFTSERKRWLKHEAKLVVRYTITVWGLAICGILIFFAVNEETSERESPTPHEWHYLTRKYLRDAQSCRDPKDGEVNWARCLELARGVVIRLEDPKLGGENVVKLSDKVDPSLEVPGEFINCDISAKSEEWRRGYFEAIMLAAKAAEHVDGWLRDTTRNVVSAPEFVIGPSNPRPKPIPPGRPHAPREEDCEPAYPAADSWYVKILATAGLSPRQKMEAALEYATFMEFKHRQEGSEALYSLALAEASTGLDPSKLPYDPKTFIVKSNTPAPSMNVLDALTAIANYKARRGDVSSALPIYISLLKARRSLSDTPPPAIRTEPKMLSPYERFVRFFGPPAYPAPGPDGTQPPWRTPYERCQEASLDLYIGEILYATSSEDEGLAWTRDGVDLAEEQLRALGSASKDKETKQICRECLGTGLENWTTMVSRLAKAEEARGSDAKSKLFSFWGGSQDAEGRWAAEEAVVEERIRRTRELMEDVTPPRMGIWSYFKA</sequence>
<keyword evidence="2" id="KW-0812">Transmembrane</keyword>
<evidence type="ECO:0000313" key="3">
    <source>
        <dbReference type="EMBL" id="EXU98333.1"/>
    </source>
</evidence>
<name>A0A0A1UQV6_9HYPO</name>
<gene>
    <name evidence="3" type="ORF">X797_008510</name>
</gene>
<keyword evidence="2" id="KW-0472">Membrane</keyword>
<reference evidence="3 4" key="1">
    <citation type="submission" date="2014-02" db="EMBL/GenBank/DDBJ databases">
        <title>The genome sequence of the entomopathogenic fungus Metarhizium robertsii ARSEF 2575.</title>
        <authorList>
            <person name="Giuliano Garisto Donzelli B."/>
            <person name="Roe B.A."/>
            <person name="Macmil S.L."/>
            <person name="Krasnoff S.B."/>
            <person name="Gibson D.M."/>
        </authorList>
    </citation>
    <scope>NUCLEOTIDE SEQUENCE [LARGE SCALE GENOMIC DNA]</scope>
    <source>
        <strain evidence="3 4">ARSEF 2575</strain>
    </source>
</reference>
<protein>
    <recommendedName>
        <fullName evidence="5">MFS maltose permease</fullName>
    </recommendedName>
</protein>
<dbReference type="Proteomes" id="UP000030151">
    <property type="component" value="Unassembled WGS sequence"/>
</dbReference>
<proteinExistence type="predicted"/>
<organism evidence="3 4">
    <name type="scientific">Metarhizium robertsii</name>
    <dbReference type="NCBI Taxonomy" id="568076"/>
    <lineage>
        <taxon>Eukaryota</taxon>
        <taxon>Fungi</taxon>
        <taxon>Dikarya</taxon>
        <taxon>Ascomycota</taxon>
        <taxon>Pezizomycotina</taxon>
        <taxon>Sordariomycetes</taxon>
        <taxon>Hypocreomycetidae</taxon>
        <taxon>Hypocreales</taxon>
        <taxon>Clavicipitaceae</taxon>
        <taxon>Metarhizium</taxon>
    </lineage>
</organism>
<evidence type="ECO:0000313" key="4">
    <source>
        <dbReference type="Proteomes" id="UP000030151"/>
    </source>
</evidence>
<dbReference type="AlphaFoldDB" id="A0A0A1UQV6"/>
<keyword evidence="2" id="KW-1133">Transmembrane helix</keyword>
<dbReference type="EMBL" id="JELW01000027">
    <property type="protein sequence ID" value="EXU98333.1"/>
    <property type="molecule type" value="Genomic_DNA"/>
</dbReference>
<comment type="caution">
    <text evidence="3">The sequence shown here is derived from an EMBL/GenBank/DDBJ whole genome shotgun (WGS) entry which is preliminary data.</text>
</comment>
<feature type="transmembrane region" description="Helical" evidence="2">
    <location>
        <begin position="72"/>
        <end position="94"/>
    </location>
</feature>
<evidence type="ECO:0000256" key="2">
    <source>
        <dbReference type="SAM" id="Phobius"/>
    </source>
</evidence>
<dbReference type="OrthoDB" id="5408102at2759"/>
<evidence type="ECO:0008006" key="5">
    <source>
        <dbReference type="Google" id="ProtNLM"/>
    </source>
</evidence>
<evidence type="ECO:0000256" key="1">
    <source>
        <dbReference type="SAM" id="MobiDB-lite"/>
    </source>
</evidence>
<feature type="compositionally biased region" description="Pro residues" evidence="1">
    <location>
        <begin position="227"/>
        <end position="238"/>
    </location>
</feature>
<feature type="region of interest" description="Disordered" evidence="1">
    <location>
        <begin position="221"/>
        <end position="246"/>
    </location>
</feature>
<accession>A0A0A1UQV6</accession>